<accession>A0A511MBV8</accession>
<sequence>MGLTPASADAAAGRFSYITAAGELVHVDRPASDTCLQLPGGAVRFENGTSDSAFLFSDSLCNDGSDLEQVELIWNAPVGVQALSVRFGKSA</sequence>
<dbReference type="EMBL" id="BJXA01000014">
    <property type="protein sequence ID" value="GEM38155.1"/>
    <property type="molecule type" value="Genomic_DNA"/>
</dbReference>
<dbReference type="AlphaFoldDB" id="A0A511MBV8"/>
<name>A0A511MBV8_9NOCA</name>
<dbReference type="Proteomes" id="UP000321424">
    <property type="component" value="Unassembled WGS sequence"/>
</dbReference>
<proteinExistence type="predicted"/>
<evidence type="ECO:0000313" key="1">
    <source>
        <dbReference type="EMBL" id="GEM38155.1"/>
    </source>
</evidence>
<organism evidence="1 2">
    <name type="scientific">Nocardia ninae NBRC 108245</name>
    <dbReference type="NCBI Taxonomy" id="1210091"/>
    <lineage>
        <taxon>Bacteria</taxon>
        <taxon>Bacillati</taxon>
        <taxon>Actinomycetota</taxon>
        <taxon>Actinomycetes</taxon>
        <taxon>Mycobacteriales</taxon>
        <taxon>Nocardiaceae</taxon>
        <taxon>Nocardia</taxon>
    </lineage>
</organism>
<reference evidence="1 2" key="1">
    <citation type="submission" date="2019-07" db="EMBL/GenBank/DDBJ databases">
        <title>Whole genome shotgun sequence of Nocardia ninae NBRC 108245.</title>
        <authorList>
            <person name="Hosoyama A."/>
            <person name="Uohara A."/>
            <person name="Ohji S."/>
            <person name="Ichikawa N."/>
        </authorList>
    </citation>
    <scope>NUCLEOTIDE SEQUENCE [LARGE SCALE GENOMIC DNA]</scope>
    <source>
        <strain evidence="1 2">NBRC 108245</strain>
    </source>
</reference>
<evidence type="ECO:0000313" key="2">
    <source>
        <dbReference type="Proteomes" id="UP000321424"/>
    </source>
</evidence>
<gene>
    <name evidence="1" type="ORF">NN4_26740</name>
</gene>
<comment type="caution">
    <text evidence="1">The sequence shown here is derived from an EMBL/GenBank/DDBJ whole genome shotgun (WGS) entry which is preliminary data.</text>
</comment>
<protein>
    <submittedName>
        <fullName evidence="1">Uncharacterized protein</fullName>
    </submittedName>
</protein>
<keyword evidence="2" id="KW-1185">Reference proteome</keyword>
<dbReference type="RefSeq" id="WP_147130204.1">
    <property type="nucleotide sequence ID" value="NZ_BJXA01000014.1"/>
</dbReference>
<dbReference type="OrthoDB" id="4568385at2"/>